<sequence>MRIDVTKFIIYNVIDTCSIWNILSSSVFVERAENNGCQFCCTKFVIYESLYKPRKKKKDNDIQLQQKLVTKMSEGKFIEYQISIEDLQDVEVLANRKNLSKGEISSMVFAKKTRQAFLTDDQGARKLSENYIGLENTQTTPQLFGWLAFIGCISEADKELIIDQHNKMDGLLEKHLNIAYLSALEKRLMV</sequence>
<comment type="caution">
    <text evidence="1">The sequence shown here is derived from an EMBL/GenBank/DDBJ whole genome shotgun (WGS) entry which is preliminary data.</text>
</comment>
<gene>
    <name evidence="1" type="ORF">AMQ22_01798</name>
</gene>
<evidence type="ECO:0008006" key="3">
    <source>
        <dbReference type="Google" id="ProtNLM"/>
    </source>
</evidence>
<protein>
    <recommendedName>
        <fullName evidence="3">PIN domain-containing protein</fullName>
    </recommendedName>
</protein>
<dbReference type="EMBL" id="LNGC01000117">
    <property type="protein sequence ID" value="KYC48916.1"/>
    <property type="molecule type" value="Genomic_DNA"/>
</dbReference>
<proteinExistence type="predicted"/>
<evidence type="ECO:0000313" key="2">
    <source>
        <dbReference type="Proteomes" id="UP000075398"/>
    </source>
</evidence>
<name>A0A150IVA5_9EURY</name>
<dbReference type="Proteomes" id="UP000075398">
    <property type="component" value="Unassembled WGS sequence"/>
</dbReference>
<accession>A0A150IVA5</accession>
<dbReference type="AlphaFoldDB" id="A0A150IVA5"/>
<organism evidence="1 2">
    <name type="scientific">Candidatus Methanofastidiosum methylothiophilum</name>
    <dbReference type="NCBI Taxonomy" id="1705564"/>
    <lineage>
        <taxon>Archaea</taxon>
        <taxon>Methanobacteriati</taxon>
        <taxon>Methanobacteriota</taxon>
        <taxon>Stenosarchaea group</taxon>
        <taxon>Candidatus Methanofastidiosia</taxon>
        <taxon>Candidatus Methanofastidiosales</taxon>
        <taxon>Candidatus Methanofastidiosaceae</taxon>
        <taxon>Candidatus Methanofastidiosum</taxon>
    </lineage>
</organism>
<reference evidence="1 2" key="1">
    <citation type="journal article" date="2016" name="ISME J.">
        <title>Chasing the elusive Euryarchaeota class WSA2: genomes reveal a uniquely fastidious methyl-reducing methanogen.</title>
        <authorList>
            <person name="Nobu M.K."/>
            <person name="Narihiro T."/>
            <person name="Kuroda K."/>
            <person name="Mei R."/>
            <person name="Liu W.T."/>
        </authorList>
    </citation>
    <scope>NUCLEOTIDE SEQUENCE [LARGE SCALE GENOMIC DNA]</scope>
    <source>
        <strain evidence="1">U1lsi0528_Bin055</strain>
    </source>
</reference>
<evidence type="ECO:0000313" key="1">
    <source>
        <dbReference type="EMBL" id="KYC48916.1"/>
    </source>
</evidence>